<dbReference type="Pfam" id="PF00067">
    <property type="entry name" value="p450"/>
    <property type="match status" value="2"/>
</dbReference>
<keyword evidence="4" id="KW-0560">Oxidoreductase</keyword>
<sequence>MDFFIFFLSSILIILLLPILSFKFLITSKTTNTRNASDGKIPLGSTGWPIIGEGLALLKCSQIGIPEKFFFDRIIKYSSQIFTTSFLGEKFVCFCGATSNKFLFSNHSKYVEFSMPSTMGMIFPFTDLEKSEQVRKMILSLELKKLVGIIDSITRKHFEVSWDSKKDNEVITVYPLAKKHSFTIACKVFLSIDDPAKINELLKKFIPIVNGFFSLQINFPGTGLNRAIKASRVIRKEIMSIVHKRKNNNLQQPANNIHEQDVLSHMIRDNDNDNADAKNDDVETMADKMVAMLTAAYDTNSVVITNITKYLAELPEIYDAVRIEQINIAKAKGPGELLNLADIQNMKYSWERGLIFHSKGKKDMLECSVDTQDPEYFTNPEKFDPSRFKGSGPAPYTFVPFGGGPHTCPGKEYAKLTILVFMHHLVTRYKWRNLFSSPDDVGKLIFNLYPLPRNGLPILLQPHADDIKS</sequence>
<evidence type="ECO:0000313" key="6">
    <source>
        <dbReference type="Proteomes" id="UP000316621"/>
    </source>
</evidence>
<dbReference type="GO" id="GO:0016705">
    <property type="term" value="F:oxidoreductase activity, acting on paired donors, with incorporation or reduction of molecular oxygen"/>
    <property type="evidence" value="ECO:0007669"/>
    <property type="project" value="InterPro"/>
</dbReference>
<dbReference type="SUPFAM" id="SSF48264">
    <property type="entry name" value="Cytochrome P450"/>
    <property type="match status" value="1"/>
</dbReference>
<dbReference type="GO" id="GO:0005506">
    <property type="term" value="F:iron ion binding"/>
    <property type="evidence" value="ECO:0007669"/>
    <property type="project" value="InterPro"/>
</dbReference>
<dbReference type="PANTHER" id="PTHR24286">
    <property type="entry name" value="CYTOCHROME P450 26"/>
    <property type="match status" value="1"/>
</dbReference>
<dbReference type="GO" id="GO:0016125">
    <property type="term" value="P:sterol metabolic process"/>
    <property type="evidence" value="ECO:0007669"/>
    <property type="project" value="TreeGrafter"/>
</dbReference>
<reference evidence="5 6" key="1">
    <citation type="journal article" date="2018" name="Science">
        <title>The opium poppy genome and morphinan production.</title>
        <authorList>
            <person name="Guo L."/>
            <person name="Winzer T."/>
            <person name="Yang X."/>
            <person name="Li Y."/>
            <person name="Ning Z."/>
            <person name="He Z."/>
            <person name="Teodor R."/>
            <person name="Lu Y."/>
            <person name="Bowser T.A."/>
            <person name="Graham I.A."/>
            <person name="Ye K."/>
        </authorList>
    </citation>
    <scope>NUCLEOTIDE SEQUENCE [LARGE SCALE GENOMIC DNA]</scope>
    <source>
        <strain evidence="6">cv. HN1</strain>
        <tissue evidence="5">Leaves</tissue>
    </source>
</reference>
<evidence type="ECO:0008006" key="7">
    <source>
        <dbReference type="Google" id="ProtNLM"/>
    </source>
</evidence>
<dbReference type="PANTHER" id="PTHR24286:SF381">
    <property type="entry name" value="BETA-AMYRIN 28-OXIDASE"/>
    <property type="match status" value="1"/>
</dbReference>
<keyword evidence="2 3" id="KW-0408">Iron</keyword>
<dbReference type="Gene3D" id="1.10.630.10">
    <property type="entry name" value="Cytochrome P450"/>
    <property type="match status" value="2"/>
</dbReference>
<dbReference type="Gramene" id="RZC72220">
    <property type="protein sequence ID" value="RZC72220"/>
    <property type="gene ID" value="C5167_035637"/>
</dbReference>
<dbReference type="OMA" id="KARTNTI"/>
<dbReference type="Proteomes" id="UP000316621">
    <property type="component" value="Chromosome 7"/>
</dbReference>
<evidence type="ECO:0000313" key="5">
    <source>
        <dbReference type="EMBL" id="RZC72220.1"/>
    </source>
</evidence>
<name>A0A4Y7KIP1_PAPSO</name>
<keyword evidence="1 3" id="KW-0479">Metal-binding</keyword>
<gene>
    <name evidence="5" type="ORF">C5167_035637</name>
</gene>
<evidence type="ECO:0000256" key="3">
    <source>
        <dbReference type="PIRSR" id="PIRSR602401-1"/>
    </source>
</evidence>
<comment type="cofactor">
    <cofactor evidence="3">
        <name>heme</name>
        <dbReference type="ChEBI" id="CHEBI:30413"/>
    </cofactor>
</comment>
<dbReference type="GO" id="GO:0004497">
    <property type="term" value="F:monooxygenase activity"/>
    <property type="evidence" value="ECO:0007669"/>
    <property type="project" value="UniProtKB-KW"/>
</dbReference>
<proteinExistence type="inferred from homology"/>
<dbReference type="AlphaFoldDB" id="A0A4Y7KIP1"/>
<comment type="similarity">
    <text evidence="4">Belongs to the cytochrome P450 family.</text>
</comment>
<dbReference type="PRINTS" id="PR00463">
    <property type="entry name" value="EP450I"/>
</dbReference>
<dbReference type="EMBL" id="CM010721">
    <property type="protein sequence ID" value="RZC72220.1"/>
    <property type="molecule type" value="Genomic_DNA"/>
</dbReference>
<dbReference type="PROSITE" id="PS00086">
    <property type="entry name" value="CYTOCHROME_P450"/>
    <property type="match status" value="1"/>
</dbReference>
<dbReference type="InterPro" id="IPR017972">
    <property type="entry name" value="Cyt_P450_CS"/>
</dbReference>
<evidence type="ECO:0000256" key="2">
    <source>
        <dbReference type="ARBA" id="ARBA00023004"/>
    </source>
</evidence>
<keyword evidence="3 4" id="KW-0349">Heme</keyword>
<keyword evidence="6" id="KW-1185">Reference proteome</keyword>
<dbReference type="InterPro" id="IPR036396">
    <property type="entry name" value="Cyt_P450_sf"/>
</dbReference>
<organism evidence="5 6">
    <name type="scientific">Papaver somniferum</name>
    <name type="common">Opium poppy</name>
    <dbReference type="NCBI Taxonomy" id="3469"/>
    <lineage>
        <taxon>Eukaryota</taxon>
        <taxon>Viridiplantae</taxon>
        <taxon>Streptophyta</taxon>
        <taxon>Embryophyta</taxon>
        <taxon>Tracheophyta</taxon>
        <taxon>Spermatophyta</taxon>
        <taxon>Magnoliopsida</taxon>
        <taxon>Ranunculales</taxon>
        <taxon>Papaveraceae</taxon>
        <taxon>Papaveroideae</taxon>
        <taxon>Papaver</taxon>
    </lineage>
</organism>
<dbReference type="GO" id="GO:0020037">
    <property type="term" value="F:heme binding"/>
    <property type="evidence" value="ECO:0007669"/>
    <property type="project" value="InterPro"/>
</dbReference>
<dbReference type="GO" id="GO:0016020">
    <property type="term" value="C:membrane"/>
    <property type="evidence" value="ECO:0007669"/>
    <property type="project" value="UniProtKB-SubCell"/>
</dbReference>
<accession>A0A4Y7KIP1</accession>
<dbReference type="InterPro" id="IPR001128">
    <property type="entry name" value="Cyt_P450"/>
</dbReference>
<protein>
    <recommendedName>
        <fullName evidence="7">Cytochrome P450</fullName>
    </recommendedName>
</protein>
<feature type="binding site" description="axial binding residue" evidence="3">
    <location>
        <position position="408"/>
    </location>
    <ligand>
        <name>heme</name>
        <dbReference type="ChEBI" id="CHEBI:30413"/>
    </ligand>
    <ligandPart>
        <name>Fe</name>
        <dbReference type="ChEBI" id="CHEBI:18248"/>
    </ligandPart>
</feature>
<keyword evidence="4" id="KW-0503">Monooxygenase</keyword>
<evidence type="ECO:0000256" key="1">
    <source>
        <dbReference type="ARBA" id="ARBA00022723"/>
    </source>
</evidence>
<dbReference type="InterPro" id="IPR002401">
    <property type="entry name" value="Cyt_P450_E_grp-I"/>
</dbReference>
<evidence type="ECO:0000256" key="4">
    <source>
        <dbReference type="RuleBase" id="RU000461"/>
    </source>
</evidence>
<dbReference type="GO" id="GO:0033075">
    <property type="term" value="P:isoquinoline alkaloid biosynthetic process"/>
    <property type="evidence" value="ECO:0007669"/>
    <property type="project" value="UniProtKB-ARBA"/>
</dbReference>